<dbReference type="GO" id="GO:0030170">
    <property type="term" value="F:pyridoxal phosphate binding"/>
    <property type="evidence" value="ECO:0007669"/>
    <property type="project" value="InterPro"/>
</dbReference>
<comment type="caution">
    <text evidence="9">The sequence shown here is derived from an EMBL/GenBank/DDBJ whole genome shotgun (WGS) entry which is preliminary data.</text>
</comment>
<dbReference type="CDD" id="cd00610">
    <property type="entry name" value="OAT_like"/>
    <property type="match status" value="1"/>
</dbReference>
<accession>A0A4Y8X2D9</accession>
<keyword evidence="6 8" id="KW-0413">Isomerase</keyword>
<keyword evidence="10" id="KW-1185">Reference proteome</keyword>
<keyword evidence="7 8" id="KW-0627">Porphyrin biosynthesis</keyword>
<comment type="subunit">
    <text evidence="8">Homodimer.</text>
</comment>
<dbReference type="InterPro" id="IPR015421">
    <property type="entry name" value="PyrdxlP-dep_Trfase_major"/>
</dbReference>
<keyword evidence="5 8" id="KW-0663">Pyridoxal phosphate</keyword>
<dbReference type="PANTHER" id="PTHR43713:SF3">
    <property type="entry name" value="GLUTAMATE-1-SEMIALDEHYDE 2,1-AMINOMUTASE 1, CHLOROPLASTIC-RELATED"/>
    <property type="match status" value="1"/>
</dbReference>
<feature type="modified residue" description="N6-(pyridoxal phosphate)lysine" evidence="8">
    <location>
        <position position="270"/>
    </location>
</feature>
<dbReference type="RefSeq" id="WP_135029600.1">
    <property type="nucleotide sequence ID" value="NZ_BMLA01000005.1"/>
</dbReference>
<evidence type="ECO:0000256" key="6">
    <source>
        <dbReference type="ARBA" id="ARBA00023235"/>
    </source>
</evidence>
<dbReference type="HAMAP" id="MF_00375">
    <property type="entry name" value="HemL_aminotrans_3"/>
    <property type="match status" value="1"/>
</dbReference>
<dbReference type="FunFam" id="3.40.640.10:FF:000021">
    <property type="entry name" value="Glutamate-1-semialdehyde 2,1-aminomutase"/>
    <property type="match status" value="1"/>
</dbReference>
<evidence type="ECO:0000313" key="10">
    <source>
        <dbReference type="Proteomes" id="UP000560081"/>
    </source>
</evidence>
<comment type="cofactor">
    <cofactor evidence="2 8">
        <name>pyridoxal 5'-phosphate</name>
        <dbReference type="ChEBI" id="CHEBI:597326"/>
    </cofactor>
</comment>
<dbReference type="GO" id="GO:0008483">
    <property type="term" value="F:transaminase activity"/>
    <property type="evidence" value="ECO:0007669"/>
    <property type="project" value="InterPro"/>
</dbReference>
<dbReference type="InterPro" id="IPR005814">
    <property type="entry name" value="Aminotrans_3"/>
</dbReference>
<protein>
    <recommendedName>
        <fullName evidence="8">Glutamate-1-semialdehyde 2,1-aminomutase</fullName>
        <shortName evidence="8">GSA</shortName>
        <ecNumber evidence="8">5.4.3.8</ecNumber>
    </recommendedName>
    <alternativeName>
        <fullName evidence="8">Glutamate-1-semialdehyde aminotransferase</fullName>
        <shortName evidence="8">GSA-AT</shortName>
    </alternativeName>
</protein>
<name>A0A4Y8X2D9_9MICC</name>
<dbReference type="UniPathway" id="UPA00251">
    <property type="reaction ID" value="UER00317"/>
</dbReference>
<dbReference type="OrthoDB" id="9801052at2"/>
<evidence type="ECO:0000256" key="8">
    <source>
        <dbReference type="HAMAP-Rule" id="MF_00375"/>
    </source>
</evidence>
<evidence type="ECO:0000256" key="1">
    <source>
        <dbReference type="ARBA" id="ARBA00001579"/>
    </source>
</evidence>
<evidence type="ECO:0000256" key="4">
    <source>
        <dbReference type="ARBA" id="ARBA00008981"/>
    </source>
</evidence>
<dbReference type="Pfam" id="PF00202">
    <property type="entry name" value="Aminotran_3"/>
    <property type="match status" value="1"/>
</dbReference>
<dbReference type="EMBL" id="JACHMC010000001">
    <property type="protein sequence ID" value="MBB4882356.1"/>
    <property type="molecule type" value="Genomic_DNA"/>
</dbReference>
<dbReference type="InterPro" id="IPR015422">
    <property type="entry name" value="PyrdxlP-dep_Trfase_small"/>
</dbReference>
<evidence type="ECO:0000256" key="5">
    <source>
        <dbReference type="ARBA" id="ARBA00022898"/>
    </source>
</evidence>
<dbReference type="Gene3D" id="3.40.640.10">
    <property type="entry name" value="Type I PLP-dependent aspartate aminotransferase-like (Major domain)"/>
    <property type="match status" value="1"/>
</dbReference>
<evidence type="ECO:0000256" key="7">
    <source>
        <dbReference type="ARBA" id="ARBA00023244"/>
    </source>
</evidence>
<dbReference type="EC" id="5.4.3.8" evidence="8"/>
<dbReference type="Proteomes" id="UP000560081">
    <property type="component" value="Unassembled WGS sequence"/>
</dbReference>
<dbReference type="Gene3D" id="3.90.1150.10">
    <property type="entry name" value="Aspartate Aminotransferase, domain 1"/>
    <property type="match status" value="1"/>
</dbReference>
<dbReference type="GO" id="GO:0006782">
    <property type="term" value="P:protoporphyrinogen IX biosynthetic process"/>
    <property type="evidence" value="ECO:0007669"/>
    <property type="project" value="UniProtKB-UniRule"/>
</dbReference>
<reference evidence="9 10" key="1">
    <citation type="submission" date="2020-08" db="EMBL/GenBank/DDBJ databases">
        <title>Sequencing the genomes of 1000 actinobacteria strains.</title>
        <authorList>
            <person name="Klenk H.-P."/>
        </authorList>
    </citation>
    <scope>NUCLEOTIDE SEQUENCE [LARGE SCALE GENOMIC DNA]</scope>
    <source>
        <strain evidence="9 10">DSM 19079</strain>
    </source>
</reference>
<comment type="pathway">
    <text evidence="3">Porphyrin-containing compound metabolism; protoporphyrin-IX biosynthesis; 5-aminolevulinate from L-glutamyl-tRNA(Glu): step 2/2.</text>
</comment>
<dbReference type="SUPFAM" id="SSF53383">
    <property type="entry name" value="PLP-dependent transferases"/>
    <property type="match status" value="1"/>
</dbReference>
<keyword evidence="8" id="KW-0963">Cytoplasm</keyword>
<proteinExistence type="inferred from homology"/>
<comment type="subcellular location">
    <subcellularLocation>
        <location evidence="8">Cytoplasm</location>
    </subcellularLocation>
</comment>
<dbReference type="InterPro" id="IPR004639">
    <property type="entry name" value="4pyrrol_synth_GluAld_NH2Trfase"/>
</dbReference>
<comment type="similarity">
    <text evidence="4 8">Belongs to the class-III pyridoxal-phosphate-dependent aminotransferase family. HemL subfamily.</text>
</comment>
<sequence>MTTTTNAAAFAAAQQVIPGGVDSPVRAFGSVGGTPRFMASARGAYLTDVEGAEYVDLVCSWGPMLLGHNDPRVVEAVHAAVDRGLSFGTSVEGETELARLIASRVPVERVRFVSTGTEATMTALRLARGVTGRNLIVKFAGCYHGHSDGLLAAAGSGVATQALPGSAGVTEAAASETIVVDYNDRAALGAVFAEKGERIAAVITEAVPCNMGVVEPAEGYNAFLREITRRHGALLIWDEVLTGFRATATGGWGLSGQPEGWTPDIWCFGKVIGGGMPAAALAGSEEIMNHLAPLGPVYQAGTLSGNPVAMAAGIATLGDADESVYAAVQRASDALREGVVSAFDAAGLDHSIQRAGTLFSVAFGTSERGVHDYADAQGQEVFRYAPFFQSMLEQGVYLPPSVFEAWFVSAAHDDAAIGRVLDALPAAARAAAAATPQG</sequence>
<dbReference type="NCBIfam" id="TIGR00713">
    <property type="entry name" value="hemL"/>
    <property type="match status" value="1"/>
</dbReference>
<evidence type="ECO:0000256" key="2">
    <source>
        <dbReference type="ARBA" id="ARBA00001933"/>
    </source>
</evidence>
<dbReference type="GO" id="GO:0042286">
    <property type="term" value="F:glutamate-1-semialdehyde 2,1-aminomutase activity"/>
    <property type="evidence" value="ECO:0007669"/>
    <property type="project" value="UniProtKB-UniRule"/>
</dbReference>
<gene>
    <name evidence="8" type="primary">hemL</name>
    <name evidence="9" type="ORF">BJ976_000707</name>
</gene>
<evidence type="ECO:0000313" key="9">
    <source>
        <dbReference type="EMBL" id="MBB4882356.1"/>
    </source>
</evidence>
<comment type="catalytic activity">
    <reaction evidence="1 8">
        <text>(S)-4-amino-5-oxopentanoate = 5-aminolevulinate</text>
        <dbReference type="Rhea" id="RHEA:14265"/>
        <dbReference type="ChEBI" id="CHEBI:57501"/>
        <dbReference type="ChEBI" id="CHEBI:356416"/>
        <dbReference type="EC" id="5.4.3.8"/>
    </reaction>
</comment>
<evidence type="ECO:0000256" key="3">
    <source>
        <dbReference type="ARBA" id="ARBA00004819"/>
    </source>
</evidence>
<dbReference type="PANTHER" id="PTHR43713">
    <property type="entry name" value="GLUTAMATE-1-SEMIALDEHYDE 2,1-AMINOMUTASE"/>
    <property type="match status" value="1"/>
</dbReference>
<dbReference type="AlphaFoldDB" id="A0A4Y8X2D9"/>
<organism evidence="9 10">
    <name type="scientific">Micrococcus flavus</name>
    <dbReference type="NCBI Taxonomy" id="384602"/>
    <lineage>
        <taxon>Bacteria</taxon>
        <taxon>Bacillati</taxon>
        <taxon>Actinomycetota</taxon>
        <taxon>Actinomycetes</taxon>
        <taxon>Micrococcales</taxon>
        <taxon>Micrococcaceae</taxon>
        <taxon>Micrococcus</taxon>
    </lineage>
</organism>
<dbReference type="GO" id="GO:0005737">
    <property type="term" value="C:cytoplasm"/>
    <property type="evidence" value="ECO:0007669"/>
    <property type="project" value="UniProtKB-SubCell"/>
</dbReference>
<dbReference type="InterPro" id="IPR015424">
    <property type="entry name" value="PyrdxlP-dep_Trfase"/>
</dbReference>
<dbReference type="NCBIfam" id="NF000818">
    <property type="entry name" value="PRK00062.1"/>
    <property type="match status" value="1"/>
</dbReference>